<proteinExistence type="predicted"/>
<protein>
    <submittedName>
        <fullName evidence="1">Peptidase C39</fullName>
    </submittedName>
</protein>
<dbReference type="Proteomes" id="UP000263753">
    <property type="component" value="Chromosome"/>
</dbReference>
<sequence>MESSIPEELIQLEANGGVYAVWMVLEHCDIQMDISQLIRLCRYDAEDGTFTVQLALALKQLGFEVGFYTSEDLHQHEKERFAFKEAELLNMPVRDTLSYAQIQQAYEQGAFVIVYYDTLEGVGNHSLVYSMDTEEICFFDSFDAMPAGVFEQQRHADGICAQVIVAYAPTETRFS</sequence>
<evidence type="ECO:0000313" key="2">
    <source>
        <dbReference type="Proteomes" id="UP000263753"/>
    </source>
</evidence>
<name>A0A3B7M1R1_9GAMM</name>
<dbReference type="EMBL" id="CP032134">
    <property type="protein sequence ID" value="AXY58511.1"/>
    <property type="molecule type" value="Genomic_DNA"/>
</dbReference>
<organism evidence="1 2">
    <name type="scientific">Acinetobacter chinensis</name>
    <dbReference type="NCBI Taxonomy" id="2004650"/>
    <lineage>
        <taxon>Bacteria</taxon>
        <taxon>Pseudomonadati</taxon>
        <taxon>Pseudomonadota</taxon>
        <taxon>Gammaproteobacteria</taxon>
        <taxon>Moraxellales</taxon>
        <taxon>Moraxellaceae</taxon>
        <taxon>Acinetobacter</taxon>
    </lineage>
</organism>
<dbReference type="AlphaFoldDB" id="A0A3B7M1R1"/>
<dbReference type="Gene3D" id="3.90.70.10">
    <property type="entry name" value="Cysteine proteinases"/>
    <property type="match status" value="1"/>
</dbReference>
<gene>
    <name evidence="1" type="ORF">CDG60_14745</name>
</gene>
<dbReference type="RefSeq" id="WP_087513992.1">
    <property type="nucleotide sequence ID" value="NZ_CP032134.1"/>
</dbReference>
<reference evidence="2" key="1">
    <citation type="submission" date="2018-09" db="EMBL/GenBank/DDBJ databases">
        <title>The complete genome of Acinetobacter sp. strain WCHAc010005.</title>
        <authorList>
            <person name="Hu Y."/>
            <person name="Long H."/>
            <person name="Feng Y."/>
            <person name="Zong Z."/>
        </authorList>
    </citation>
    <scope>NUCLEOTIDE SEQUENCE [LARGE SCALE GENOMIC DNA]</scope>
    <source>
        <strain evidence="2">WCHAc010005</strain>
    </source>
</reference>
<accession>A0A3B7M1R1</accession>
<evidence type="ECO:0000313" key="1">
    <source>
        <dbReference type="EMBL" id="AXY58511.1"/>
    </source>
</evidence>
<dbReference type="KEGG" id="achi:CDG60_14745"/>